<evidence type="ECO:0000256" key="3">
    <source>
        <dbReference type="ARBA" id="ARBA00022692"/>
    </source>
</evidence>
<dbReference type="GO" id="GO:0046872">
    <property type="term" value="F:metal ion binding"/>
    <property type="evidence" value="ECO:0007669"/>
    <property type="project" value="UniProtKB-KW"/>
</dbReference>
<dbReference type="Pfam" id="PF02537">
    <property type="entry name" value="CRCB"/>
    <property type="match status" value="1"/>
</dbReference>
<comment type="catalytic activity">
    <reaction evidence="8">
        <text>fluoride(in) = fluoride(out)</text>
        <dbReference type="Rhea" id="RHEA:76159"/>
        <dbReference type="ChEBI" id="CHEBI:17051"/>
    </reaction>
    <physiologicalReaction direction="left-to-right" evidence="8">
        <dbReference type="Rhea" id="RHEA:76160"/>
    </physiologicalReaction>
</comment>
<dbReference type="InterPro" id="IPR003691">
    <property type="entry name" value="FluC"/>
</dbReference>
<reference evidence="11 12" key="1">
    <citation type="submission" date="2017-06" db="EMBL/GenBank/DDBJ databases">
        <title>the draft geome sequence of Illustriluteabacillus marina B3227.</title>
        <authorList>
            <person name="He R.-H."/>
            <person name="Du Z.-J."/>
        </authorList>
    </citation>
    <scope>NUCLEOTIDE SEQUENCE [LARGE SCALE GENOMIC DNA]</scope>
    <source>
        <strain evidence="11 12">B3227</strain>
    </source>
</reference>
<dbReference type="EMBL" id="PJNH01000004">
    <property type="protein sequence ID" value="PKR76688.1"/>
    <property type="molecule type" value="Genomic_DNA"/>
</dbReference>
<feature type="transmembrane region" description="Helical" evidence="10">
    <location>
        <begin position="33"/>
        <end position="55"/>
    </location>
</feature>
<organism evidence="11 12">
    <name type="scientific">Halalkalibacillus sediminis</name>
    <dbReference type="NCBI Taxonomy" id="2018042"/>
    <lineage>
        <taxon>Bacteria</taxon>
        <taxon>Bacillati</taxon>
        <taxon>Bacillota</taxon>
        <taxon>Bacilli</taxon>
        <taxon>Bacillales</taxon>
        <taxon>Bacillaceae</taxon>
        <taxon>Halalkalibacillus</taxon>
    </lineage>
</organism>
<dbReference type="AlphaFoldDB" id="A0A2I0QQU1"/>
<keyword evidence="2 10" id="KW-1003">Cell membrane</keyword>
<evidence type="ECO:0000256" key="4">
    <source>
        <dbReference type="ARBA" id="ARBA00022989"/>
    </source>
</evidence>
<keyword evidence="4 10" id="KW-1133">Transmembrane helix</keyword>
<proteinExistence type="inferred from homology"/>
<comment type="similarity">
    <text evidence="7 10">Belongs to the fluoride channel Fluc/FEX (TC 1.A.43) family.</text>
</comment>
<evidence type="ECO:0000313" key="11">
    <source>
        <dbReference type="EMBL" id="PKR76688.1"/>
    </source>
</evidence>
<evidence type="ECO:0000256" key="10">
    <source>
        <dbReference type="HAMAP-Rule" id="MF_00454"/>
    </source>
</evidence>
<dbReference type="OrthoDB" id="9815830at2"/>
<keyword evidence="10" id="KW-0915">Sodium</keyword>
<feature type="transmembrane region" description="Helical" evidence="10">
    <location>
        <begin position="67"/>
        <end position="85"/>
    </location>
</feature>
<comment type="subcellular location">
    <subcellularLocation>
        <location evidence="1 10">Cell membrane</location>
        <topology evidence="1 10">Multi-pass membrane protein</topology>
    </subcellularLocation>
</comment>
<protein>
    <recommendedName>
        <fullName evidence="10">Fluoride-specific ion channel FluC</fullName>
    </recommendedName>
</protein>
<feature type="binding site" evidence="10">
    <location>
        <position position="75"/>
    </location>
    <ligand>
        <name>Na(+)</name>
        <dbReference type="ChEBI" id="CHEBI:29101"/>
        <note>structural</note>
    </ligand>
</feature>
<name>A0A2I0QQU1_9BACI</name>
<evidence type="ECO:0000256" key="2">
    <source>
        <dbReference type="ARBA" id="ARBA00022475"/>
    </source>
</evidence>
<dbReference type="RefSeq" id="WP_101332438.1">
    <property type="nucleotide sequence ID" value="NZ_PJNH01000004.1"/>
</dbReference>
<evidence type="ECO:0000256" key="1">
    <source>
        <dbReference type="ARBA" id="ARBA00004651"/>
    </source>
</evidence>
<comment type="caution">
    <text evidence="11">The sequence shown here is derived from an EMBL/GenBank/DDBJ whole genome shotgun (WGS) entry which is preliminary data.</text>
</comment>
<accession>A0A2I0QQU1</accession>
<keyword evidence="10" id="KW-0406">Ion transport</keyword>
<evidence type="ECO:0000256" key="5">
    <source>
        <dbReference type="ARBA" id="ARBA00023136"/>
    </source>
</evidence>
<dbReference type="PANTHER" id="PTHR28259">
    <property type="entry name" value="FLUORIDE EXPORT PROTEIN 1-RELATED"/>
    <property type="match status" value="1"/>
</dbReference>
<comment type="function">
    <text evidence="9 10">Fluoride-specific ion channel. Important for reducing fluoride concentration in the cell, thus reducing its toxicity.</text>
</comment>
<comment type="activity regulation">
    <text evidence="10">Na(+) is not transported, but it plays an essential structural role and its presence is essential for fluoride channel function.</text>
</comment>
<dbReference type="GO" id="GO:0062054">
    <property type="term" value="F:fluoride channel activity"/>
    <property type="evidence" value="ECO:0007669"/>
    <property type="project" value="UniProtKB-UniRule"/>
</dbReference>
<dbReference type="Proteomes" id="UP000243524">
    <property type="component" value="Unassembled WGS sequence"/>
</dbReference>
<dbReference type="HAMAP" id="MF_00454">
    <property type="entry name" value="FluC"/>
    <property type="match status" value="1"/>
</dbReference>
<keyword evidence="10" id="KW-0813">Transport</keyword>
<dbReference type="GO" id="GO:0005886">
    <property type="term" value="C:plasma membrane"/>
    <property type="evidence" value="ECO:0007669"/>
    <property type="project" value="UniProtKB-SubCell"/>
</dbReference>
<dbReference type="GO" id="GO:0140114">
    <property type="term" value="P:cellular detoxification of fluoride"/>
    <property type="evidence" value="ECO:0007669"/>
    <property type="project" value="UniProtKB-UniRule"/>
</dbReference>
<dbReference type="PANTHER" id="PTHR28259:SF1">
    <property type="entry name" value="FLUORIDE EXPORT PROTEIN 1-RELATED"/>
    <property type="match status" value="1"/>
</dbReference>
<keyword evidence="6 10" id="KW-0407">Ion channel</keyword>
<keyword evidence="10" id="KW-0479">Metal-binding</keyword>
<evidence type="ECO:0000256" key="8">
    <source>
        <dbReference type="ARBA" id="ARBA00035585"/>
    </source>
</evidence>
<evidence type="ECO:0000256" key="9">
    <source>
        <dbReference type="ARBA" id="ARBA00049940"/>
    </source>
</evidence>
<keyword evidence="12" id="KW-1185">Reference proteome</keyword>
<evidence type="ECO:0000256" key="7">
    <source>
        <dbReference type="ARBA" id="ARBA00035120"/>
    </source>
</evidence>
<feature type="binding site" evidence="10">
    <location>
        <position position="78"/>
    </location>
    <ligand>
        <name>Na(+)</name>
        <dbReference type="ChEBI" id="CHEBI:29101"/>
        <note>structural</note>
    </ligand>
</feature>
<gene>
    <name evidence="10" type="primary">fluC</name>
    <name evidence="10" type="synonym">crcB</name>
    <name evidence="11" type="ORF">CEY16_12780</name>
</gene>
<sequence length="128" mass="13546">MKKLIVLWLAVAAGGMIGTYLRYLAHPLTILDVFPLGTLLVNVIGSLILGAFTAYSNTKSPDETFKVFVGVGFCGGLTTMSTFAADSFTLMTPDYAFLFIGYVALSFIGGIASAAIGYLATLKVMEAK</sequence>
<evidence type="ECO:0000313" key="12">
    <source>
        <dbReference type="Proteomes" id="UP000243524"/>
    </source>
</evidence>
<keyword evidence="5 10" id="KW-0472">Membrane</keyword>
<evidence type="ECO:0000256" key="6">
    <source>
        <dbReference type="ARBA" id="ARBA00023303"/>
    </source>
</evidence>
<feature type="transmembrane region" description="Helical" evidence="10">
    <location>
        <begin position="97"/>
        <end position="120"/>
    </location>
</feature>
<keyword evidence="3 10" id="KW-0812">Transmembrane</keyword>